<evidence type="ECO:0000256" key="1">
    <source>
        <dbReference type="SAM" id="Coils"/>
    </source>
</evidence>
<proteinExistence type="predicted"/>
<feature type="region of interest" description="Disordered" evidence="2">
    <location>
        <begin position="74"/>
        <end position="98"/>
    </location>
</feature>
<feature type="compositionally biased region" description="Basic and acidic residues" evidence="2">
    <location>
        <begin position="74"/>
        <end position="87"/>
    </location>
</feature>
<feature type="coiled-coil region" evidence="1">
    <location>
        <begin position="101"/>
        <end position="181"/>
    </location>
</feature>
<keyword evidence="1" id="KW-0175">Coiled coil</keyword>
<reference evidence="3" key="1">
    <citation type="submission" date="2023-10" db="EMBL/GenBank/DDBJ databases">
        <authorList>
            <person name="Chen Y."/>
            <person name="Shah S."/>
            <person name="Dougan E. K."/>
            <person name="Thang M."/>
            <person name="Chan C."/>
        </authorList>
    </citation>
    <scope>NUCLEOTIDE SEQUENCE [LARGE SCALE GENOMIC DNA]</scope>
</reference>
<organism evidence="3 4">
    <name type="scientific">Prorocentrum cordatum</name>
    <dbReference type="NCBI Taxonomy" id="2364126"/>
    <lineage>
        <taxon>Eukaryota</taxon>
        <taxon>Sar</taxon>
        <taxon>Alveolata</taxon>
        <taxon>Dinophyceae</taxon>
        <taxon>Prorocentrales</taxon>
        <taxon>Prorocentraceae</taxon>
        <taxon>Prorocentrum</taxon>
    </lineage>
</organism>
<comment type="caution">
    <text evidence="3">The sequence shown here is derived from an EMBL/GenBank/DDBJ whole genome shotgun (WGS) entry which is preliminary data.</text>
</comment>
<protein>
    <submittedName>
        <fullName evidence="3">Uncharacterized protein</fullName>
    </submittedName>
</protein>
<feature type="region of interest" description="Disordered" evidence="2">
    <location>
        <begin position="34"/>
        <end position="55"/>
    </location>
</feature>
<gene>
    <name evidence="3" type="ORF">PCOR1329_LOCUS31717</name>
</gene>
<evidence type="ECO:0000256" key="2">
    <source>
        <dbReference type="SAM" id="MobiDB-lite"/>
    </source>
</evidence>
<evidence type="ECO:0000313" key="3">
    <source>
        <dbReference type="EMBL" id="CAK0834249.1"/>
    </source>
</evidence>
<sequence>MEEDHGEAQAQHGRAQELQRTRVADLQQRLLEMEEKCQGHQQEGDRLKRDLEEAKNELERAGMALRQEQDRFEQTLEAKEASARSGERVLQSQLEEKDTLLEHRDSTIRNLEKDLEDAKKKAAELEEAVARSREEGESKAHLAGVRNAQLEGEVRRRQERLDEVEGRLEAQRQYLEQVQSTLGQEREDKGKILELKGSLEAQLQLESTHKQAVSESLHRAQEDSERRIKVSALEAERLELDMSEVGNSYKQRVHDFHGQGSEWLVEIRVAVRVEAEWGVGGSVGTVSVAQRVGAGSKESEVGALPVLAGTLPVLGGSGKGGRSQPSLAWSAASDSAPRPVPLEPRRRRRDGDEGQPFPLPCGVEAALQGRWHAGPLLGPLTVEGPHVRYDTALGGELLLLTGSSDGRVSLGKWKAAVEGAAPKSLRWADIGDAEEVNVIVWERLAGRGPRPLAAGAAAAGEAGTLLASLGDA</sequence>
<dbReference type="EMBL" id="CAUYUJ010012581">
    <property type="protein sequence ID" value="CAK0834249.1"/>
    <property type="molecule type" value="Genomic_DNA"/>
</dbReference>
<feature type="region of interest" description="Disordered" evidence="2">
    <location>
        <begin position="1"/>
        <end position="21"/>
    </location>
</feature>
<keyword evidence="4" id="KW-1185">Reference proteome</keyword>
<accession>A0ABN9SQN0</accession>
<evidence type="ECO:0000313" key="4">
    <source>
        <dbReference type="Proteomes" id="UP001189429"/>
    </source>
</evidence>
<dbReference type="Proteomes" id="UP001189429">
    <property type="component" value="Unassembled WGS sequence"/>
</dbReference>
<feature type="region of interest" description="Disordered" evidence="2">
    <location>
        <begin position="316"/>
        <end position="359"/>
    </location>
</feature>
<name>A0ABN9SQN0_9DINO</name>